<feature type="region of interest" description="Disordered" evidence="2">
    <location>
        <begin position="1"/>
        <end position="24"/>
    </location>
</feature>
<dbReference type="InterPro" id="IPR024593">
    <property type="entry name" value="DUF3444"/>
</dbReference>
<dbReference type="SUPFAM" id="SSF46565">
    <property type="entry name" value="Chaperone J-domain"/>
    <property type="match status" value="1"/>
</dbReference>
<proteinExistence type="predicted"/>
<reference evidence="4" key="1">
    <citation type="submission" date="2022-04" db="EMBL/GenBank/DDBJ databases">
        <title>Carnegiea gigantea Genome sequencing and assembly v2.</title>
        <authorList>
            <person name="Copetti D."/>
            <person name="Sanderson M.J."/>
            <person name="Burquez A."/>
            <person name="Wojciechowski M.F."/>
        </authorList>
    </citation>
    <scope>NUCLEOTIDE SEQUENCE</scope>
    <source>
        <strain evidence="4">SGP5-SGP5p</strain>
        <tissue evidence="4">Aerial part</tissue>
    </source>
</reference>
<feature type="region of interest" description="Disordered" evidence="2">
    <location>
        <begin position="335"/>
        <end position="370"/>
    </location>
</feature>
<organism evidence="4 5">
    <name type="scientific">Carnegiea gigantea</name>
    <dbReference type="NCBI Taxonomy" id="171969"/>
    <lineage>
        <taxon>Eukaryota</taxon>
        <taxon>Viridiplantae</taxon>
        <taxon>Streptophyta</taxon>
        <taxon>Embryophyta</taxon>
        <taxon>Tracheophyta</taxon>
        <taxon>Spermatophyta</taxon>
        <taxon>Magnoliopsida</taxon>
        <taxon>eudicotyledons</taxon>
        <taxon>Gunneridae</taxon>
        <taxon>Pentapetalae</taxon>
        <taxon>Caryophyllales</taxon>
        <taxon>Cactineae</taxon>
        <taxon>Cactaceae</taxon>
        <taxon>Cactoideae</taxon>
        <taxon>Echinocereeae</taxon>
        <taxon>Carnegiea</taxon>
    </lineage>
</organism>
<dbReference type="SMART" id="SM00271">
    <property type="entry name" value="DnaJ"/>
    <property type="match status" value="1"/>
</dbReference>
<dbReference type="EMBL" id="JAKOGI010000437">
    <property type="protein sequence ID" value="KAJ8435069.1"/>
    <property type="molecule type" value="Genomic_DNA"/>
</dbReference>
<comment type="caution">
    <text evidence="4">The sequence shown here is derived from an EMBL/GenBank/DDBJ whole genome shotgun (WGS) entry which is preliminary data.</text>
</comment>
<evidence type="ECO:0000313" key="4">
    <source>
        <dbReference type="EMBL" id="KAJ8435069.1"/>
    </source>
</evidence>
<evidence type="ECO:0000259" key="3">
    <source>
        <dbReference type="PROSITE" id="PS50076"/>
    </source>
</evidence>
<keyword evidence="1" id="KW-0175">Coiled coil</keyword>
<dbReference type="Pfam" id="PF00226">
    <property type="entry name" value="DnaJ"/>
    <property type="match status" value="1"/>
</dbReference>
<dbReference type="InterPro" id="IPR056988">
    <property type="entry name" value="Zn_ribbon_pln"/>
</dbReference>
<dbReference type="CDD" id="cd06257">
    <property type="entry name" value="DnaJ"/>
    <property type="match status" value="1"/>
</dbReference>
<sequence>MELNIQHAYDSASPNTEVHKQGHHSDFGSARYMRVYDNIFDFSDLPSFPIPSSPQKSAPHKPRQNLIAVLHISSSSAKPTMADKHHQKEEAIRLKTLSESKYNSSSLNSALKYATRAHKLCPSLPGLSEMLAAFRILNSSKSDFYDILGLEPFSPLTSIKAQYKKLALLLHPDKNTLKHASEEAFKLVNDAFHILSDRVRRREYDTKLRLALQEEEEEEREDGSVEGTFWTACSRCRLMHKFERKYVGHSLVCPNCNRSFEAVEVSNSNDDGNDEGRDESSVRRSSRVRVRVRKFDFGEESRDLEMGGGNEGEARVKLRRGEILVFQRRSKIGDKKGVESDEGRPKIGSEKIEGGKKGESRIEEVETGSVRPKRLKSDDQELTLAELRLEALRKKKSKKESEKKVTVRKENELQKMERRKLVENGDMEVMAVEDSDFYDFDKDRVERSFKKGQVWAIYDDDDGMPRHYGLIDEVVSVNPFEVKMSWLDFQNSDDERLICLEKMGFHISCGRFKLARKDTIKLLNIFSHIVECERAARELYRIYPRKGSIWALYNESSLDKEGRNSSSRIRRHYDIVVFLTSYSEMHGLSLAYLEKVEGYRAVFKRREIGYHAVRWLEKDDIRLFSHQIPARKLSSDDAPDLSGDCWELDPASLPPDLLTLRG</sequence>
<evidence type="ECO:0000256" key="1">
    <source>
        <dbReference type="SAM" id="Coils"/>
    </source>
</evidence>
<evidence type="ECO:0000313" key="5">
    <source>
        <dbReference type="Proteomes" id="UP001153076"/>
    </source>
</evidence>
<protein>
    <recommendedName>
        <fullName evidence="3">J domain-containing protein</fullName>
    </recommendedName>
</protein>
<gene>
    <name evidence="4" type="ORF">Cgig2_015574</name>
</gene>
<name>A0A9Q1K210_9CARY</name>
<dbReference type="InterPro" id="IPR036869">
    <property type="entry name" value="J_dom_sf"/>
</dbReference>
<dbReference type="AlphaFoldDB" id="A0A9Q1K210"/>
<feature type="domain" description="J" evidence="3">
    <location>
        <begin position="143"/>
        <end position="208"/>
    </location>
</feature>
<dbReference type="OrthoDB" id="66964at2759"/>
<dbReference type="Pfam" id="PF11926">
    <property type="entry name" value="DUF3444"/>
    <property type="match status" value="1"/>
</dbReference>
<keyword evidence="5" id="KW-1185">Reference proteome</keyword>
<dbReference type="Pfam" id="PF23551">
    <property type="entry name" value="Zn_ribbon_20"/>
    <property type="match status" value="1"/>
</dbReference>
<evidence type="ECO:0000256" key="2">
    <source>
        <dbReference type="SAM" id="MobiDB-lite"/>
    </source>
</evidence>
<dbReference type="InterPro" id="IPR001623">
    <property type="entry name" value="DnaJ_domain"/>
</dbReference>
<dbReference type="PROSITE" id="PS50076">
    <property type="entry name" value="DNAJ_2"/>
    <property type="match status" value="1"/>
</dbReference>
<dbReference type="Gene3D" id="1.10.287.110">
    <property type="entry name" value="DnaJ domain"/>
    <property type="match status" value="1"/>
</dbReference>
<accession>A0A9Q1K210</accession>
<feature type="compositionally biased region" description="Basic and acidic residues" evidence="2">
    <location>
        <begin position="335"/>
        <end position="364"/>
    </location>
</feature>
<dbReference type="PRINTS" id="PR00625">
    <property type="entry name" value="JDOMAIN"/>
</dbReference>
<dbReference type="PANTHER" id="PTHR44137">
    <property type="entry name" value="BNAC03G44070D PROTEIN"/>
    <property type="match status" value="1"/>
</dbReference>
<dbReference type="Proteomes" id="UP001153076">
    <property type="component" value="Unassembled WGS sequence"/>
</dbReference>
<dbReference type="PANTHER" id="PTHR44137:SF24">
    <property type="entry name" value="DNAJ HEAT SHOCK N-TERMINAL DOMAIN-CONTAINING PROTEIN"/>
    <property type="match status" value="1"/>
</dbReference>
<feature type="coiled-coil region" evidence="1">
    <location>
        <begin position="375"/>
        <end position="419"/>
    </location>
</feature>